<dbReference type="RefSeq" id="WP_151114099.1">
    <property type="nucleotide sequence ID" value="NZ_WKJQ01000002.1"/>
</dbReference>
<dbReference type="CDD" id="cd00090">
    <property type="entry name" value="HTH_ARSR"/>
    <property type="match status" value="1"/>
</dbReference>
<dbReference type="EMBL" id="WKJQ01000002">
    <property type="protein sequence ID" value="MRW98112.1"/>
    <property type="molecule type" value="Genomic_DNA"/>
</dbReference>
<dbReference type="Gene3D" id="1.10.10.10">
    <property type="entry name" value="Winged helix-like DNA-binding domain superfamily/Winged helix DNA-binding domain"/>
    <property type="match status" value="1"/>
</dbReference>
<gene>
    <name evidence="1" type="ORF">GJR99_16210</name>
</gene>
<proteinExistence type="predicted"/>
<dbReference type="SUPFAM" id="SSF46785">
    <property type="entry name" value="Winged helix' DNA-binding domain"/>
    <property type="match status" value="1"/>
</dbReference>
<dbReference type="Proteomes" id="UP000443423">
    <property type="component" value="Unassembled WGS sequence"/>
</dbReference>
<dbReference type="InterPro" id="IPR036390">
    <property type="entry name" value="WH_DNA-bd_sf"/>
</dbReference>
<dbReference type="InterPro" id="IPR011991">
    <property type="entry name" value="ArsR-like_HTH"/>
</dbReference>
<reference evidence="1 2" key="1">
    <citation type="submission" date="2019-11" db="EMBL/GenBank/DDBJ databases">
        <title>Whole genome sequence of Haloferax sp. MBLA0078.</title>
        <authorList>
            <person name="Seo M.-J."/>
            <person name="Cho E.-S."/>
        </authorList>
    </citation>
    <scope>NUCLEOTIDE SEQUENCE [LARGE SCALE GENOMIC DNA]</scope>
    <source>
        <strain evidence="1 2">MBLA0078</strain>
    </source>
</reference>
<evidence type="ECO:0000313" key="1">
    <source>
        <dbReference type="EMBL" id="MRW98112.1"/>
    </source>
</evidence>
<keyword evidence="2" id="KW-1185">Reference proteome</keyword>
<accession>A0A6A8GBR3</accession>
<sequence length="99" mass="11037">MSSVSAYADDVRWDDIGFVISSRYRVDVIERLDDGPATPTQIASDSKCPVAHVSRAIQELRDRSIVELLVPEDRTKGRVYGITDDAEGLWKVIEGQQMA</sequence>
<organism evidence="1 2">
    <name type="scientific">Haloferax marinum</name>
    <dbReference type="NCBI Taxonomy" id="2666143"/>
    <lineage>
        <taxon>Archaea</taxon>
        <taxon>Methanobacteriati</taxon>
        <taxon>Methanobacteriota</taxon>
        <taxon>Stenosarchaea group</taxon>
        <taxon>Halobacteria</taxon>
        <taxon>Halobacteriales</taxon>
        <taxon>Haloferacaceae</taxon>
        <taxon>Haloferax</taxon>
    </lineage>
</organism>
<evidence type="ECO:0000313" key="2">
    <source>
        <dbReference type="Proteomes" id="UP000443423"/>
    </source>
</evidence>
<dbReference type="AlphaFoldDB" id="A0A6A8GBR3"/>
<name>A0A6A8GBR3_9EURY</name>
<comment type="caution">
    <text evidence="1">The sequence shown here is derived from an EMBL/GenBank/DDBJ whole genome shotgun (WGS) entry which is preliminary data.</text>
</comment>
<protein>
    <submittedName>
        <fullName evidence="1">ArsR family transcriptional regulator</fullName>
    </submittedName>
</protein>
<dbReference type="InterPro" id="IPR036388">
    <property type="entry name" value="WH-like_DNA-bd_sf"/>
</dbReference>